<evidence type="ECO:0000313" key="3">
    <source>
        <dbReference type="Proteomes" id="UP000008144"/>
    </source>
</evidence>
<evidence type="ECO:0000256" key="1">
    <source>
        <dbReference type="SAM" id="MobiDB-lite"/>
    </source>
</evidence>
<proteinExistence type="predicted"/>
<reference evidence="3" key="1">
    <citation type="journal article" date="2002" name="Science">
        <title>The draft genome of Ciona intestinalis: insights into chordate and vertebrate origins.</title>
        <authorList>
            <person name="Dehal P."/>
            <person name="Satou Y."/>
            <person name="Campbell R.K."/>
            <person name="Chapman J."/>
            <person name="Degnan B."/>
            <person name="De Tomaso A."/>
            <person name="Davidson B."/>
            <person name="Di Gregorio A."/>
            <person name="Gelpke M."/>
            <person name="Goodstein D.M."/>
            <person name="Harafuji N."/>
            <person name="Hastings K.E."/>
            <person name="Ho I."/>
            <person name="Hotta K."/>
            <person name="Huang W."/>
            <person name="Kawashima T."/>
            <person name="Lemaire P."/>
            <person name="Martinez D."/>
            <person name="Meinertzhagen I.A."/>
            <person name="Necula S."/>
            <person name="Nonaka M."/>
            <person name="Putnam N."/>
            <person name="Rash S."/>
            <person name="Saiga H."/>
            <person name="Satake M."/>
            <person name="Terry A."/>
            <person name="Yamada L."/>
            <person name="Wang H.G."/>
            <person name="Awazu S."/>
            <person name="Azumi K."/>
            <person name="Boore J."/>
            <person name="Branno M."/>
            <person name="Chin-Bow S."/>
            <person name="DeSantis R."/>
            <person name="Doyle S."/>
            <person name="Francino P."/>
            <person name="Keys D.N."/>
            <person name="Haga S."/>
            <person name="Hayashi H."/>
            <person name="Hino K."/>
            <person name="Imai K.S."/>
            <person name="Inaba K."/>
            <person name="Kano S."/>
            <person name="Kobayashi K."/>
            <person name="Kobayashi M."/>
            <person name="Lee B.I."/>
            <person name="Makabe K.W."/>
            <person name="Manohar C."/>
            <person name="Matassi G."/>
            <person name="Medina M."/>
            <person name="Mochizuki Y."/>
            <person name="Mount S."/>
            <person name="Morishita T."/>
            <person name="Miura S."/>
            <person name="Nakayama A."/>
            <person name="Nishizaka S."/>
            <person name="Nomoto H."/>
            <person name="Ohta F."/>
            <person name="Oishi K."/>
            <person name="Rigoutsos I."/>
            <person name="Sano M."/>
            <person name="Sasaki A."/>
            <person name="Sasakura Y."/>
            <person name="Shoguchi E."/>
            <person name="Shin-i T."/>
            <person name="Spagnuolo A."/>
            <person name="Stainier D."/>
            <person name="Suzuki M.M."/>
            <person name="Tassy O."/>
            <person name="Takatori N."/>
            <person name="Tokuoka M."/>
            <person name="Yagi K."/>
            <person name="Yoshizaki F."/>
            <person name="Wada S."/>
            <person name="Zhang C."/>
            <person name="Hyatt P.D."/>
            <person name="Larimer F."/>
            <person name="Detter C."/>
            <person name="Doggett N."/>
            <person name="Glavina T."/>
            <person name="Hawkins T."/>
            <person name="Richardson P."/>
            <person name="Lucas S."/>
            <person name="Kohara Y."/>
            <person name="Levine M."/>
            <person name="Satoh N."/>
            <person name="Rokhsar D.S."/>
        </authorList>
    </citation>
    <scope>NUCLEOTIDE SEQUENCE [LARGE SCALE GENOMIC DNA]</scope>
</reference>
<feature type="region of interest" description="Disordered" evidence="1">
    <location>
        <begin position="1"/>
        <end position="24"/>
    </location>
</feature>
<protein>
    <submittedName>
        <fullName evidence="2">Uncharacterized protein</fullName>
    </submittedName>
</protein>
<reference evidence="2" key="2">
    <citation type="submission" date="2025-08" db="UniProtKB">
        <authorList>
            <consortium name="Ensembl"/>
        </authorList>
    </citation>
    <scope>IDENTIFICATION</scope>
</reference>
<dbReference type="Ensembl" id="ENSCINT00000032739.1">
    <property type="protein sequence ID" value="ENSCINP00000033412.1"/>
    <property type="gene ID" value="ENSCING00000023271.1"/>
</dbReference>
<name>H2XUS8_CIOIN</name>
<dbReference type="InParanoid" id="H2XUS8"/>
<evidence type="ECO:0000313" key="2">
    <source>
        <dbReference type="Ensembl" id="ENSCINP00000033412.1"/>
    </source>
</evidence>
<dbReference type="HOGENOM" id="CLU_2460350_0_0_1"/>
<accession>H2XUS8</accession>
<reference evidence="2" key="3">
    <citation type="submission" date="2025-09" db="UniProtKB">
        <authorList>
            <consortium name="Ensembl"/>
        </authorList>
    </citation>
    <scope>IDENTIFICATION</scope>
</reference>
<sequence>MRGDDQVLPKLGGGKMAHRLGEVGTDGADEVKEVGWDEHELVTIHENYETQIRKYKNEIELLRNSSTVDTHHLESVERLTTELNETKRK</sequence>
<dbReference type="AlphaFoldDB" id="H2XUS8"/>
<dbReference type="Proteomes" id="UP000008144">
    <property type="component" value="Unassembled WGS sequence"/>
</dbReference>
<keyword evidence="3" id="KW-1185">Reference proteome</keyword>
<organism evidence="2 3">
    <name type="scientific">Ciona intestinalis</name>
    <name type="common">Transparent sea squirt</name>
    <name type="synonym">Ascidia intestinalis</name>
    <dbReference type="NCBI Taxonomy" id="7719"/>
    <lineage>
        <taxon>Eukaryota</taxon>
        <taxon>Metazoa</taxon>
        <taxon>Chordata</taxon>
        <taxon>Tunicata</taxon>
        <taxon>Ascidiacea</taxon>
        <taxon>Phlebobranchia</taxon>
        <taxon>Cionidae</taxon>
        <taxon>Ciona</taxon>
    </lineage>
</organism>